<evidence type="ECO:0000313" key="1">
    <source>
        <dbReference type="EMBL" id="PIR13987.1"/>
    </source>
</evidence>
<reference evidence="1 2" key="1">
    <citation type="submission" date="2017-09" db="EMBL/GenBank/DDBJ databases">
        <title>Depth-based differentiation of microbial function through sediment-hosted aquifers and enrichment of novel symbionts in the deep terrestrial subsurface.</title>
        <authorList>
            <person name="Probst A.J."/>
            <person name="Ladd B."/>
            <person name="Jarett J.K."/>
            <person name="Geller-Mcgrath D.E."/>
            <person name="Sieber C.M."/>
            <person name="Emerson J.B."/>
            <person name="Anantharaman K."/>
            <person name="Thomas B.C."/>
            <person name="Malmstrom R."/>
            <person name="Stieglmeier M."/>
            <person name="Klingl A."/>
            <person name="Woyke T."/>
            <person name="Ryan C.M."/>
            <person name="Banfield J.F."/>
        </authorList>
    </citation>
    <scope>NUCLEOTIDE SEQUENCE [LARGE SCALE GENOMIC DNA]</scope>
    <source>
        <strain evidence="1">CG11_big_fil_rev_8_21_14_0_20_39_10</strain>
    </source>
</reference>
<dbReference type="Proteomes" id="UP000230869">
    <property type="component" value="Unassembled WGS sequence"/>
</dbReference>
<proteinExistence type="predicted"/>
<gene>
    <name evidence="1" type="ORF">COV49_00335</name>
</gene>
<sequence>MNYKITVDRFEENKAILKTDDGPEIIWPKDKLPPEIREGDVLDFSILKDEEAKTAKKKQAKDILNEILDVDEK</sequence>
<evidence type="ECO:0000313" key="2">
    <source>
        <dbReference type="Proteomes" id="UP000230869"/>
    </source>
</evidence>
<dbReference type="EMBL" id="PCWW01000008">
    <property type="protein sequence ID" value="PIR13987.1"/>
    <property type="molecule type" value="Genomic_DNA"/>
</dbReference>
<comment type="caution">
    <text evidence="1">The sequence shown here is derived from an EMBL/GenBank/DDBJ whole genome shotgun (WGS) entry which is preliminary data.</text>
</comment>
<dbReference type="InterPro" id="IPR021377">
    <property type="entry name" value="DUF3006"/>
</dbReference>
<protein>
    <recommendedName>
        <fullName evidence="3">DUF3006 domain-containing protein</fullName>
    </recommendedName>
</protein>
<accession>A0A2M6KA26</accession>
<dbReference type="Gene3D" id="6.20.120.50">
    <property type="match status" value="1"/>
</dbReference>
<dbReference type="Pfam" id="PF11213">
    <property type="entry name" value="DUF3006"/>
    <property type="match status" value="1"/>
</dbReference>
<dbReference type="AlphaFoldDB" id="A0A2M6KA26"/>
<organism evidence="1 2">
    <name type="scientific">Candidatus Falkowbacteria bacterium CG11_big_fil_rev_8_21_14_0_20_39_10</name>
    <dbReference type="NCBI Taxonomy" id="1974570"/>
    <lineage>
        <taxon>Bacteria</taxon>
        <taxon>Candidatus Falkowiibacteriota</taxon>
    </lineage>
</organism>
<evidence type="ECO:0008006" key="3">
    <source>
        <dbReference type="Google" id="ProtNLM"/>
    </source>
</evidence>
<name>A0A2M6KA26_9BACT</name>